<sequence length="249" mass="26107">MLGATGLLGSKIYDRLHRNGHEVLPASRATGVDAYSGQGVAAALTGADVVVDALDMKTMSRRRATDFFTTCAKNITATAAEVGVGRLVCVSIYGADDPDAGRAYGYYAAKAAQERIYASAQVPATVVLSTQWFELIEDVVRRASLGPVTLLPAMRMAPLSADAAAAAVADVAMNPHSGPTVVVRGAEEADTLDLARVILQERGSIAGRRPRVLRQLPYLGRAIAGGALLPQEADTVVPGGIRDWVRAAH</sequence>
<dbReference type="PANTHER" id="PTHR12126:SF11">
    <property type="entry name" value="NADH DEHYDROGENASE [UBIQUINONE] 1 ALPHA SUBCOMPLEX SUBUNIT 9, MITOCHONDRIAL"/>
    <property type="match status" value="1"/>
</dbReference>
<proteinExistence type="predicted"/>
<reference evidence="2 3" key="1">
    <citation type="submission" date="2020-08" db="EMBL/GenBank/DDBJ databases">
        <title>Sequencing the genomes of 1000 actinobacteria strains.</title>
        <authorList>
            <person name="Klenk H.-P."/>
        </authorList>
    </citation>
    <scope>NUCLEOTIDE SEQUENCE [LARGE SCALE GENOMIC DNA]</scope>
    <source>
        <strain evidence="2 3">DSM 23974</strain>
    </source>
</reference>
<evidence type="ECO:0000313" key="3">
    <source>
        <dbReference type="Proteomes" id="UP000540191"/>
    </source>
</evidence>
<dbReference type="PANTHER" id="PTHR12126">
    <property type="entry name" value="NADH-UBIQUINONE OXIDOREDUCTASE 39 KDA SUBUNIT-RELATED"/>
    <property type="match status" value="1"/>
</dbReference>
<name>A0A7W7GPZ7_9MICC</name>
<dbReference type="InterPro" id="IPR016040">
    <property type="entry name" value="NAD(P)-bd_dom"/>
</dbReference>
<evidence type="ECO:0000259" key="1">
    <source>
        <dbReference type="Pfam" id="PF13460"/>
    </source>
</evidence>
<dbReference type="EMBL" id="JACHNA010000001">
    <property type="protein sequence ID" value="MBB4736191.1"/>
    <property type="molecule type" value="Genomic_DNA"/>
</dbReference>
<dbReference type="Pfam" id="PF13460">
    <property type="entry name" value="NAD_binding_10"/>
    <property type="match status" value="1"/>
</dbReference>
<dbReference type="AlphaFoldDB" id="A0A7W7GPZ7"/>
<dbReference type="SUPFAM" id="SSF51735">
    <property type="entry name" value="NAD(P)-binding Rossmann-fold domains"/>
    <property type="match status" value="1"/>
</dbReference>
<dbReference type="InterPro" id="IPR036291">
    <property type="entry name" value="NAD(P)-bd_dom_sf"/>
</dbReference>
<comment type="caution">
    <text evidence="2">The sequence shown here is derived from an EMBL/GenBank/DDBJ whole genome shotgun (WGS) entry which is preliminary data.</text>
</comment>
<gene>
    <name evidence="2" type="ORF">HDA30_001699</name>
</gene>
<dbReference type="InterPro" id="IPR051207">
    <property type="entry name" value="ComplexI_NDUFA9_subunit"/>
</dbReference>
<accession>A0A7W7GPZ7</accession>
<dbReference type="RefSeq" id="WP_184241843.1">
    <property type="nucleotide sequence ID" value="NZ_JACHNA010000001.1"/>
</dbReference>
<keyword evidence="3" id="KW-1185">Reference proteome</keyword>
<feature type="domain" description="NAD(P)-binding" evidence="1">
    <location>
        <begin position="29"/>
        <end position="127"/>
    </location>
</feature>
<dbReference type="Gene3D" id="3.40.50.720">
    <property type="entry name" value="NAD(P)-binding Rossmann-like Domain"/>
    <property type="match status" value="1"/>
</dbReference>
<dbReference type="Proteomes" id="UP000540191">
    <property type="component" value="Unassembled WGS sequence"/>
</dbReference>
<dbReference type="GO" id="GO:0044877">
    <property type="term" value="F:protein-containing complex binding"/>
    <property type="evidence" value="ECO:0007669"/>
    <property type="project" value="TreeGrafter"/>
</dbReference>
<organism evidence="2 3">
    <name type="scientific">Micrococcus cohnii</name>
    <dbReference type="NCBI Taxonomy" id="993416"/>
    <lineage>
        <taxon>Bacteria</taxon>
        <taxon>Bacillati</taxon>
        <taxon>Actinomycetota</taxon>
        <taxon>Actinomycetes</taxon>
        <taxon>Micrococcales</taxon>
        <taxon>Micrococcaceae</taxon>
        <taxon>Micrococcus</taxon>
    </lineage>
</organism>
<protein>
    <submittedName>
        <fullName evidence="2">Uncharacterized protein YbjT (DUF2867 family)</fullName>
    </submittedName>
</protein>
<evidence type="ECO:0000313" key="2">
    <source>
        <dbReference type="EMBL" id="MBB4736191.1"/>
    </source>
</evidence>